<evidence type="ECO:0000256" key="3">
    <source>
        <dbReference type="ARBA" id="ARBA00022448"/>
    </source>
</evidence>
<dbReference type="RefSeq" id="WP_344202730.1">
    <property type="nucleotide sequence ID" value="NZ_BAAAME010000005.1"/>
</dbReference>
<keyword evidence="4 5" id="KW-0732">Signal</keyword>
<dbReference type="Gene3D" id="3.10.105.10">
    <property type="entry name" value="Dipeptide-binding Protein, Domain 3"/>
    <property type="match status" value="1"/>
</dbReference>
<reference evidence="8" key="1">
    <citation type="journal article" date="2019" name="Int. J. Syst. Evol. Microbiol.">
        <title>The Global Catalogue of Microorganisms (GCM) 10K type strain sequencing project: providing services to taxonomists for standard genome sequencing and annotation.</title>
        <authorList>
            <consortium name="The Broad Institute Genomics Platform"/>
            <consortium name="The Broad Institute Genome Sequencing Center for Infectious Disease"/>
            <person name="Wu L."/>
            <person name="Ma J."/>
        </authorList>
    </citation>
    <scope>NUCLEOTIDE SEQUENCE [LARGE SCALE GENOMIC DNA]</scope>
    <source>
        <strain evidence="8">JCM 13518</strain>
    </source>
</reference>
<sequence>MRSTFTRKAGVAAGVLSLLALAACGGGGSSSGGGDSTLTIAWTSTPSELDQNLYGGNPDVYLAHAHMGTITTYDLDVPADEIVGLEDIKPGLAESWETSEDGLTYTFKLREGVTSQYGNELTTADVQYTFDRMTSSATTLQASISMPTTNVDPAEPVTVIDDYTFSLNLTAPSAQALSLMAYPNLGILDSTEIAKHTTDADPWAAEWLATNSASFGPYNITSFEPGTEVRLEASDTWYGDEPDYTEIIIRAVPDGSSRAQLLVSGEVDMISEPPIDQFDTIDGASNASLVSNPDVFRHNWTFNTTDPILSDPLVRQALNHAVDREALVESIYQGRAEPALYPQPSTLFDDQPEIGTYDPELAKDLLEQAGYADGFDIQIAFSAERPGPYAENIARLIQSDLSEIGVNVTLNGVASVADFQAGVSKKQYQTFLYTERPSQPDIGFGLYLYLNSKSALNTSGINLPRLDEISVEVLKTAPGPERDALTEEGLQIIADNVPIASLVEMPSFVGLSDTVGGFKPLVSGGFLFDQLTSE</sequence>
<dbReference type="PROSITE" id="PS51257">
    <property type="entry name" value="PROKAR_LIPOPROTEIN"/>
    <property type="match status" value="1"/>
</dbReference>
<evidence type="ECO:0000313" key="8">
    <source>
        <dbReference type="Proteomes" id="UP001501057"/>
    </source>
</evidence>
<organism evidence="7 8">
    <name type="scientific">Aeromicrobium alkaliterrae</name>
    <dbReference type="NCBI Taxonomy" id="302168"/>
    <lineage>
        <taxon>Bacteria</taxon>
        <taxon>Bacillati</taxon>
        <taxon>Actinomycetota</taxon>
        <taxon>Actinomycetes</taxon>
        <taxon>Propionibacteriales</taxon>
        <taxon>Nocardioidaceae</taxon>
        <taxon>Aeromicrobium</taxon>
    </lineage>
</organism>
<feature type="chain" id="PRO_5045986573" evidence="5">
    <location>
        <begin position="23"/>
        <end position="534"/>
    </location>
</feature>
<dbReference type="PANTHER" id="PTHR30290">
    <property type="entry name" value="PERIPLASMIC BINDING COMPONENT OF ABC TRANSPORTER"/>
    <property type="match status" value="1"/>
</dbReference>
<dbReference type="CDD" id="cd08512">
    <property type="entry name" value="PBP2_NikA_DppA_OppA_like_7"/>
    <property type="match status" value="1"/>
</dbReference>
<dbReference type="Gene3D" id="3.90.76.10">
    <property type="entry name" value="Dipeptide-binding Protein, Domain 1"/>
    <property type="match status" value="1"/>
</dbReference>
<accession>A0ABP4W3E6</accession>
<dbReference type="InterPro" id="IPR000914">
    <property type="entry name" value="SBP_5_dom"/>
</dbReference>
<proteinExistence type="inferred from homology"/>
<name>A0ABP4W3E6_9ACTN</name>
<comment type="subcellular location">
    <subcellularLocation>
        <location evidence="1">Cell envelope</location>
    </subcellularLocation>
</comment>
<dbReference type="Proteomes" id="UP001501057">
    <property type="component" value="Unassembled WGS sequence"/>
</dbReference>
<evidence type="ECO:0000313" key="7">
    <source>
        <dbReference type="EMBL" id="GAA1746356.1"/>
    </source>
</evidence>
<evidence type="ECO:0000256" key="1">
    <source>
        <dbReference type="ARBA" id="ARBA00004196"/>
    </source>
</evidence>
<keyword evidence="8" id="KW-1185">Reference proteome</keyword>
<comment type="caution">
    <text evidence="7">The sequence shown here is derived from an EMBL/GenBank/DDBJ whole genome shotgun (WGS) entry which is preliminary data.</text>
</comment>
<dbReference type="Gene3D" id="3.40.190.10">
    <property type="entry name" value="Periplasmic binding protein-like II"/>
    <property type="match status" value="1"/>
</dbReference>
<dbReference type="PIRSF" id="PIRSF002741">
    <property type="entry name" value="MppA"/>
    <property type="match status" value="1"/>
</dbReference>
<comment type="similarity">
    <text evidence="2">Belongs to the bacterial solute-binding protein 5 family.</text>
</comment>
<feature type="domain" description="Solute-binding protein family 5" evidence="6">
    <location>
        <begin position="88"/>
        <end position="453"/>
    </location>
</feature>
<keyword evidence="3" id="KW-0813">Transport</keyword>
<feature type="signal peptide" evidence="5">
    <location>
        <begin position="1"/>
        <end position="22"/>
    </location>
</feature>
<evidence type="ECO:0000256" key="5">
    <source>
        <dbReference type="SAM" id="SignalP"/>
    </source>
</evidence>
<evidence type="ECO:0000259" key="6">
    <source>
        <dbReference type="Pfam" id="PF00496"/>
    </source>
</evidence>
<dbReference type="EMBL" id="BAAAME010000005">
    <property type="protein sequence ID" value="GAA1746356.1"/>
    <property type="molecule type" value="Genomic_DNA"/>
</dbReference>
<evidence type="ECO:0000256" key="2">
    <source>
        <dbReference type="ARBA" id="ARBA00005695"/>
    </source>
</evidence>
<dbReference type="PANTHER" id="PTHR30290:SF10">
    <property type="entry name" value="PERIPLASMIC OLIGOPEPTIDE-BINDING PROTEIN-RELATED"/>
    <property type="match status" value="1"/>
</dbReference>
<protein>
    <submittedName>
        <fullName evidence="7">ABC transporter substrate-binding protein</fullName>
    </submittedName>
</protein>
<dbReference type="Pfam" id="PF00496">
    <property type="entry name" value="SBP_bac_5"/>
    <property type="match status" value="1"/>
</dbReference>
<gene>
    <name evidence="7" type="ORF">GCM10009710_28000</name>
</gene>
<dbReference type="InterPro" id="IPR039424">
    <property type="entry name" value="SBP_5"/>
</dbReference>
<dbReference type="InterPro" id="IPR030678">
    <property type="entry name" value="Peptide/Ni-bd"/>
</dbReference>
<dbReference type="SUPFAM" id="SSF53850">
    <property type="entry name" value="Periplasmic binding protein-like II"/>
    <property type="match status" value="1"/>
</dbReference>
<evidence type="ECO:0000256" key="4">
    <source>
        <dbReference type="ARBA" id="ARBA00022729"/>
    </source>
</evidence>